<dbReference type="InterPro" id="IPR002554">
    <property type="entry name" value="PP2A_B56"/>
</dbReference>
<proteinExistence type="inferred from homology"/>
<dbReference type="SUPFAM" id="SSF81901">
    <property type="entry name" value="HCP-like"/>
    <property type="match status" value="1"/>
</dbReference>
<dbReference type="GO" id="GO:0019888">
    <property type="term" value="F:protein phosphatase regulator activity"/>
    <property type="evidence" value="ECO:0007669"/>
    <property type="project" value="InterPro"/>
</dbReference>
<dbReference type="AlphaFoldDB" id="A2F8Z3"/>
<dbReference type="KEGG" id="tva:4756420"/>
<name>A2F8Z3_TRIV3</name>
<dbReference type="GO" id="GO:0000159">
    <property type="term" value="C:protein phosphatase type 2A complex"/>
    <property type="evidence" value="ECO:0007669"/>
    <property type="project" value="InterPro"/>
</dbReference>
<feature type="compositionally biased region" description="Polar residues" evidence="2">
    <location>
        <begin position="247"/>
        <end position="257"/>
    </location>
</feature>
<dbReference type="SUPFAM" id="SSF48371">
    <property type="entry name" value="ARM repeat"/>
    <property type="match status" value="1"/>
</dbReference>
<dbReference type="Pfam" id="PF01603">
    <property type="entry name" value="B56"/>
    <property type="match status" value="1"/>
</dbReference>
<dbReference type="PANTHER" id="PTHR11102:SF160">
    <property type="entry name" value="ERAD-ASSOCIATED E3 UBIQUITIN-PROTEIN LIGASE COMPONENT HRD3"/>
    <property type="match status" value="1"/>
</dbReference>
<dbReference type="InterPro" id="IPR011990">
    <property type="entry name" value="TPR-like_helical_dom_sf"/>
</dbReference>
<dbReference type="InterPro" id="IPR006597">
    <property type="entry name" value="Sel1-like"/>
</dbReference>
<keyword evidence="4" id="KW-1185">Reference proteome</keyword>
<dbReference type="GO" id="GO:0007165">
    <property type="term" value="P:signal transduction"/>
    <property type="evidence" value="ECO:0007669"/>
    <property type="project" value="InterPro"/>
</dbReference>
<evidence type="ECO:0000256" key="2">
    <source>
        <dbReference type="SAM" id="MobiDB-lite"/>
    </source>
</evidence>
<dbReference type="InterPro" id="IPR011989">
    <property type="entry name" value="ARM-like"/>
</dbReference>
<dbReference type="VEuPathDB" id="TrichDB:TVAG_339370"/>
<reference evidence="3" key="1">
    <citation type="submission" date="2006-10" db="EMBL/GenBank/DDBJ databases">
        <authorList>
            <person name="Amadeo P."/>
            <person name="Zhao Q."/>
            <person name="Wortman J."/>
            <person name="Fraser-Liggett C."/>
            <person name="Carlton J."/>
        </authorList>
    </citation>
    <scope>NUCLEOTIDE SEQUENCE</scope>
    <source>
        <strain evidence="3">G3</strain>
    </source>
</reference>
<dbReference type="Proteomes" id="UP000001542">
    <property type="component" value="Unassembled WGS sequence"/>
</dbReference>
<evidence type="ECO:0000313" key="4">
    <source>
        <dbReference type="Proteomes" id="UP000001542"/>
    </source>
</evidence>
<dbReference type="SMR" id="A2F8Z3"/>
<organism evidence="3 4">
    <name type="scientific">Trichomonas vaginalis (strain ATCC PRA-98 / G3)</name>
    <dbReference type="NCBI Taxonomy" id="412133"/>
    <lineage>
        <taxon>Eukaryota</taxon>
        <taxon>Metamonada</taxon>
        <taxon>Parabasalia</taxon>
        <taxon>Trichomonadida</taxon>
        <taxon>Trichomonadidae</taxon>
        <taxon>Trichomonas</taxon>
    </lineage>
</organism>
<dbReference type="EMBL" id="DS113668">
    <property type="protein sequence ID" value="EAX98620.1"/>
    <property type="molecule type" value="Genomic_DNA"/>
</dbReference>
<dbReference type="InterPro" id="IPR016024">
    <property type="entry name" value="ARM-type_fold"/>
</dbReference>
<dbReference type="InParanoid" id="A2F8Z3"/>
<reference evidence="3" key="2">
    <citation type="journal article" date="2007" name="Science">
        <title>Draft genome sequence of the sexually transmitted pathogen Trichomonas vaginalis.</title>
        <authorList>
            <person name="Carlton J.M."/>
            <person name="Hirt R.P."/>
            <person name="Silva J.C."/>
            <person name="Delcher A.L."/>
            <person name="Schatz M."/>
            <person name="Zhao Q."/>
            <person name="Wortman J.R."/>
            <person name="Bidwell S.L."/>
            <person name="Alsmark U.C.M."/>
            <person name="Besteiro S."/>
            <person name="Sicheritz-Ponten T."/>
            <person name="Noel C.J."/>
            <person name="Dacks J.B."/>
            <person name="Foster P.G."/>
            <person name="Simillion C."/>
            <person name="Van de Peer Y."/>
            <person name="Miranda-Saavedra D."/>
            <person name="Barton G.J."/>
            <person name="Westrop G.D."/>
            <person name="Mueller S."/>
            <person name="Dessi D."/>
            <person name="Fiori P.L."/>
            <person name="Ren Q."/>
            <person name="Paulsen I."/>
            <person name="Zhang H."/>
            <person name="Bastida-Corcuera F.D."/>
            <person name="Simoes-Barbosa A."/>
            <person name="Brown M.T."/>
            <person name="Hayes R.D."/>
            <person name="Mukherjee M."/>
            <person name="Okumura C.Y."/>
            <person name="Schneider R."/>
            <person name="Smith A.J."/>
            <person name="Vanacova S."/>
            <person name="Villalvazo M."/>
            <person name="Haas B.J."/>
            <person name="Pertea M."/>
            <person name="Feldblyum T.V."/>
            <person name="Utterback T.R."/>
            <person name="Shu C.L."/>
            <person name="Osoegawa K."/>
            <person name="de Jong P.J."/>
            <person name="Hrdy I."/>
            <person name="Horvathova L."/>
            <person name="Zubacova Z."/>
            <person name="Dolezal P."/>
            <person name="Malik S.B."/>
            <person name="Logsdon J.M. Jr."/>
            <person name="Henze K."/>
            <person name="Gupta A."/>
            <person name="Wang C.C."/>
            <person name="Dunne R.L."/>
            <person name="Upcroft J.A."/>
            <person name="Upcroft P."/>
            <person name="White O."/>
            <person name="Salzberg S.L."/>
            <person name="Tang P."/>
            <person name="Chiu C.-H."/>
            <person name="Lee Y.-S."/>
            <person name="Embley T.M."/>
            <person name="Coombs G.H."/>
            <person name="Mottram J.C."/>
            <person name="Tachezy J."/>
            <person name="Fraser-Liggett C.M."/>
            <person name="Johnson P.J."/>
        </authorList>
    </citation>
    <scope>NUCLEOTIDE SEQUENCE [LARGE SCALE GENOMIC DNA]</scope>
    <source>
        <strain evidence="3">G3</strain>
    </source>
</reference>
<dbReference type="Gene3D" id="1.25.40.10">
    <property type="entry name" value="Tetratricopeptide repeat domain"/>
    <property type="match status" value="1"/>
</dbReference>
<dbReference type="OrthoDB" id="272077at2759"/>
<dbReference type="PANTHER" id="PTHR11102">
    <property type="entry name" value="SEL-1-LIKE PROTEIN"/>
    <property type="match status" value="1"/>
</dbReference>
<evidence type="ECO:0000313" key="3">
    <source>
        <dbReference type="EMBL" id="EAX98620.1"/>
    </source>
</evidence>
<dbReference type="InterPro" id="IPR050767">
    <property type="entry name" value="Sel1_AlgK"/>
</dbReference>
<feature type="region of interest" description="Disordered" evidence="2">
    <location>
        <begin position="204"/>
        <end position="257"/>
    </location>
</feature>
<accession>A2F8Z3</accession>
<sequence length="644" mass="72715">MNKPAIECEKSTDCQHNDAQYLQNLKSAAEKGSIDALCSLGKIYFEGGNKFAQKNTSTAVSYYDRAGNLGEQKRDDKELAEKAGFALLRAAEIMNSNTKLDDIADSALSYYGRASALGNTEASLKIGRFLFKHINNKALSQKAIDILKNSSDLGSAPAQNEYARYLENVLKDETAALKYYTLSANQGYERAQINASRILMKNKTGDTDDVFPGTEVAPKKGKAKNPSLPIPRPSSTPSLHEEKNQKQTKNSNSDLTNEQKINSLIDRIMSIDAEDHKNRATLMKTLNIPKGTVLTSETTKKLTNLLISVLSTAPPFSVIIRSYKQIYFNPRESYEDITIAYSLFPLLSLQNYPNQLLKALARRLTSASNNDRQGAKDCLMKINTQIPFIIHLIALTLTPPPPHGTKDLLDLAFHFLIEYKPPPPLFDDFFVTSSFDDEKNVLGLNSMISEQRLNDGLTIFNELWCTFRILHYAPHYQSYFQQFLKALTALAKTNEFFAHDIRRFIVNHWPRLDPQKAVLFMQEATALCVEGPPPEEVVWQNLSWRSSSIHWQIAMEGMKFIETTIGRTDGFDHSILTFLLQDAAKNHWHNGVRTRAQSVLALIPDTKPKRPNLLPFDQWGEIKKIAKKNYPNDVFESKMKLKPK</sequence>
<dbReference type="Gene3D" id="1.25.10.10">
    <property type="entry name" value="Leucine-rich Repeat Variant"/>
    <property type="match status" value="1"/>
</dbReference>
<comment type="similarity">
    <text evidence="1">Belongs to the sel-1 family.</text>
</comment>
<dbReference type="SMART" id="SM00671">
    <property type="entry name" value="SEL1"/>
    <property type="match status" value="3"/>
</dbReference>
<protein>
    <submittedName>
        <fullName evidence="3">Uncharacterized protein</fullName>
    </submittedName>
</protein>
<dbReference type="RefSeq" id="XP_001311550.1">
    <property type="nucleotide sequence ID" value="XM_001311549.1"/>
</dbReference>
<gene>
    <name evidence="3" type="ORF">TVAG_339370</name>
</gene>
<evidence type="ECO:0000256" key="1">
    <source>
        <dbReference type="ARBA" id="ARBA00038101"/>
    </source>
</evidence>
<dbReference type="VEuPathDB" id="TrichDB:TVAGG3_0764160"/>